<keyword evidence="3" id="KW-0597">Phosphoprotein</keyword>
<keyword evidence="4" id="KW-0808">Transferase</keyword>
<organism evidence="10 11">
    <name type="scientific">Cystobacter fuscus</name>
    <dbReference type="NCBI Taxonomy" id="43"/>
    <lineage>
        <taxon>Bacteria</taxon>
        <taxon>Pseudomonadati</taxon>
        <taxon>Myxococcota</taxon>
        <taxon>Myxococcia</taxon>
        <taxon>Myxococcales</taxon>
        <taxon>Cystobacterineae</taxon>
        <taxon>Archangiaceae</taxon>
        <taxon>Cystobacter</taxon>
    </lineage>
</organism>
<dbReference type="PANTHER" id="PTHR43065">
    <property type="entry name" value="SENSOR HISTIDINE KINASE"/>
    <property type="match status" value="1"/>
</dbReference>
<dbReference type="SUPFAM" id="SSF55874">
    <property type="entry name" value="ATPase domain of HSP90 chaperone/DNA topoisomerase II/histidine kinase"/>
    <property type="match status" value="1"/>
</dbReference>
<proteinExistence type="predicted"/>
<dbReference type="Gene3D" id="1.10.490.10">
    <property type="entry name" value="Globins"/>
    <property type="match status" value="1"/>
</dbReference>
<dbReference type="SUPFAM" id="SSF46458">
    <property type="entry name" value="Globin-like"/>
    <property type="match status" value="1"/>
</dbReference>
<dbReference type="InterPro" id="IPR003594">
    <property type="entry name" value="HATPase_dom"/>
</dbReference>
<dbReference type="SUPFAM" id="SSF47384">
    <property type="entry name" value="Homodimeric domain of signal transducing histidine kinase"/>
    <property type="match status" value="1"/>
</dbReference>
<dbReference type="GO" id="GO:0020037">
    <property type="term" value="F:heme binding"/>
    <property type="evidence" value="ECO:0007669"/>
    <property type="project" value="InterPro"/>
</dbReference>
<dbReference type="InterPro" id="IPR005467">
    <property type="entry name" value="His_kinase_dom"/>
</dbReference>
<evidence type="ECO:0000313" key="10">
    <source>
        <dbReference type="EMBL" id="ATB38301.1"/>
    </source>
</evidence>
<dbReference type="Gene3D" id="3.30.565.10">
    <property type="entry name" value="Histidine kinase-like ATPase, C-terminal domain"/>
    <property type="match status" value="1"/>
</dbReference>
<dbReference type="PROSITE" id="PS50109">
    <property type="entry name" value="HIS_KIN"/>
    <property type="match status" value="1"/>
</dbReference>
<keyword evidence="7" id="KW-0067">ATP-binding</keyword>
<dbReference type="InterPro" id="IPR036097">
    <property type="entry name" value="HisK_dim/P_sf"/>
</dbReference>
<dbReference type="Pfam" id="PF00512">
    <property type="entry name" value="HisKA"/>
    <property type="match status" value="1"/>
</dbReference>
<evidence type="ECO:0000256" key="5">
    <source>
        <dbReference type="ARBA" id="ARBA00022741"/>
    </source>
</evidence>
<dbReference type="CDD" id="cd00082">
    <property type="entry name" value="HisKA"/>
    <property type="match status" value="1"/>
</dbReference>
<keyword evidence="6 10" id="KW-0418">Kinase</keyword>
<keyword evidence="8" id="KW-0902">Two-component regulatory system</keyword>
<dbReference type="PANTHER" id="PTHR43065:SF10">
    <property type="entry name" value="PEROXIDE STRESS-ACTIVATED HISTIDINE KINASE MAK3"/>
    <property type="match status" value="1"/>
</dbReference>
<dbReference type="EC" id="2.7.13.3" evidence="2"/>
<evidence type="ECO:0000256" key="4">
    <source>
        <dbReference type="ARBA" id="ARBA00022679"/>
    </source>
</evidence>
<dbReference type="InterPro" id="IPR009050">
    <property type="entry name" value="Globin-like_sf"/>
</dbReference>
<comment type="catalytic activity">
    <reaction evidence="1">
        <text>ATP + protein L-histidine = ADP + protein N-phospho-L-histidine.</text>
        <dbReference type="EC" id="2.7.13.3"/>
    </reaction>
</comment>
<dbReference type="InterPro" id="IPR036890">
    <property type="entry name" value="HATPase_C_sf"/>
</dbReference>
<dbReference type="PRINTS" id="PR00344">
    <property type="entry name" value="BCTRLSENSOR"/>
</dbReference>
<evidence type="ECO:0000256" key="6">
    <source>
        <dbReference type="ARBA" id="ARBA00022777"/>
    </source>
</evidence>
<dbReference type="GO" id="GO:0019825">
    <property type="term" value="F:oxygen binding"/>
    <property type="evidence" value="ECO:0007669"/>
    <property type="project" value="InterPro"/>
</dbReference>
<reference evidence="10 11" key="1">
    <citation type="submission" date="2017-06" db="EMBL/GenBank/DDBJ databases">
        <title>Sequencing and comparative analysis of myxobacterial genomes.</title>
        <authorList>
            <person name="Rupp O."/>
            <person name="Goesmann A."/>
            <person name="Sogaard-Andersen L."/>
        </authorList>
    </citation>
    <scope>NUCLEOTIDE SEQUENCE [LARGE SCALE GENOMIC DNA]</scope>
    <source>
        <strain evidence="10 11">DSM 52655</strain>
    </source>
</reference>
<dbReference type="Pfam" id="PF11563">
    <property type="entry name" value="Protoglobin"/>
    <property type="match status" value="1"/>
</dbReference>
<evidence type="ECO:0000256" key="1">
    <source>
        <dbReference type="ARBA" id="ARBA00000085"/>
    </source>
</evidence>
<dbReference type="GO" id="GO:0000155">
    <property type="term" value="F:phosphorelay sensor kinase activity"/>
    <property type="evidence" value="ECO:0007669"/>
    <property type="project" value="InterPro"/>
</dbReference>
<dbReference type="InterPro" id="IPR012292">
    <property type="entry name" value="Globin/Proto"/>
</dbReference>
<evidence type="ECO:0000256" key="8">
    <source>
        <dbReference type="ARBA" id="ARBA00023012"/>
    </source>
</evidence>
<dbReference type="KEGG" id="cfus:CYFUS_003735"/>
<dbReference type="Pfam" id="PF02518">
    <property type="entry name" value="HATPase_c"/>
    <property type="match status" value="1"/>
</dbReference>
<evidence type="ECO:0000259" key="9">
    <source>
        <dbReference type="PROSITE" id="PS50109"/>
    </source>
</evidence>
<dbReference type="InterPro" id="IPR004358">
    <property type="entry name" value="Sig_transdc_His_kin-like_C"/>
</dbReference>
<protein>
    <recommendedName>
        <fullName evidence="2">histidine kinase</fullName>
        <ecNumber evidence="2">2.7.13.3</ecNumber>
    </recommendedName>
</protein>
<dbReference type="RefSeq" id="WP_095986491.1">
    <property type="nucleotide sequence ID" value="NZ_CP022098.1"/>
</dbReference>
<keyword evidence="5" id="KW-0547">Nucleotide-binding</keyword>
<feature type="domain" description="Histidine kinase" evidence="9">
    <location>
        <begin position="176"/>
        <end position="381"/>
    </location>
</feature>
<gene>
    <name evidence="10" type="ORF">CYFUS_003735</name>
</gene>
<evidence type="ECO:0000256" key="7">
    <source>
        <dbReference type="ARBA" id="ARBA00022840"/>
    </source>
</evidence>
<evidence type="ECO:0000313" key="11">
    <source>
        <dbReference type="Proteomes" id="UP000217257"/>
    </source>
</evidence>
<sequence>MAETLFEELKRYVGFEPADGLLLRELHEVARPRFPAIADVFYARILEHEGARKALAGESQVGHLKVSLRAWMEQLLSGPWDEDYYRARCRIGRMHVRVALPQHYMLGAMNVLRQEFNLLIAEHHADQPERFRAMSFALGKILDLDLAIMLHTFREDLLAQQARHERLSTFGQLVGSIGHELRNPLGVIETSLFILKGRPLASEERAAKHLARIGEQVALANRIVSDLLDMIRDRPLKRESLRLEAVWKDALSSVHAPAGVSLLAEGLESLPTLEGDPGQIRQVFVNLMENAVQAVGDTGSVRLSGLAEPDAVVLVLEDSGPGVSETIRRRMFEPLMTTKSGGIGLGLPLVKRILERHGGSILYDPQGGGGARFVLRLALPPHSA</sequence>
<dbReference type="Proteomes" id="UP000217257">
    <property type="component" value="Chromosome"/>
</dbReference>
<dbReference type="InterPro" id="IPR044398">
    <property type="entry name" value="Globin-sensor_dom"/>
</dbReference>
<dbReference type="InterPro" id="IPR003661">
    <property type="entry name" value="HisK_dim/P_dom"/>
</dbReference>
<dbReference type="EMBL" id="CP022098">
    <property type="protein sequence ID" value="ATB38301.1"/>
    <property type="molecule type" value="Genomic_DNA"/>
</dbReference>
<evidence type="ECO:0000256" key="3">
    <source>
        <dbReference type="ARBA" id="ARBA00022553"/>
    </source>
</evidence>
<dbReference type="Gene3D" id="1.10.287.130">
    <property type="match status" value="1"/>
</dbReference>
<dbReference type="CDD" id="cd01068">
    <property type="entry name" value="globin_sensor"/>
    <property type="match status" value="1"/>
</dbReference>
<evidence type="ECO:0000256" key="2">
    <source>
        <dbReference type="ARBA" id="ARBA00012438"/>
    </source>
</evidence>
<dbReference type="GO" id="GO:0005524">
    <property type="term" value="F:ATP binding"/>
    <property type="evidence" value="ECO:0007669"/>
    <property type="project" value="UniProtKB-KW"/>
</dbReference>
<dbReference type="CDD" id="cd00075">
    <property type="entry name" value="HATPase"/>
    <property type="match status" value="1"/>
</dbReference>
<dbReference type="InterPro" id="IPR039379">
    <property type="entry name" value="Protoglobin_sensor_dom"/>
</dbReference>
<name>A0A250J4J6_9BACT</name>
<dbReference type="SMART" id="SM00388">
    <property type="entry name" value="HisKA"/>
    <property type="match status" value="1"/>
</dbReference>
<accession>A0A250J4J6</accession>
<dbReference type="AlphaFoldDB" id="A0A250J4J6"/>
<dbReference type="SMART" id="SM00387">
    <property type="entry name" value="HATPase_c"/>
    <property type="match status" value="1"/>
</dbReference>